<evidence type="ECO:0000313" key="6">
    <source>
        <dbReference type="EMBL" id="KAK2557576.1"/>
    </source>
</evidence>
<evidence type="ECO:0000256" key="4">
    <source>
        <dbReference type="SAM" id="Phobius"/>
    </source>
</evidence>
<dbReference type="InterPro" id="IPR019801">
    <property type="entry name" value="Glyco_hydro_35_CS"/>
</dbReference>
<proteinExistence type="inferred from homology"/>
<comment type="similarity">
    <text evidence="1">Belongs to the glycosyl hydrolase 35 family.</text>
</comment>
<evidence type="ECO:0000313" key="7">
    <source>
        <dbReference type="Proteomes" id="UP001249851"/>
    </source>
</evidence>
<evidence type="ECO:0000256" key="3">
    <source>
        <dbReference type="ARBA" id="ARBA00023295"/>
    </source>
</evidence>
<dbReference type="InterPro" id="IPR031330">
    <property type="entry name" value="Gly_Hdrlase_35_cat"/>
</dbReference>
<dbReference type="Gene3D" id="3.20.20.80">
    <property type="entry name" value="Glycosidases"/>
    <property type="match status" value="1"/>
</dbReference>
<name>A0AAD9QA80_ACRCE</name>
<comment type="caution">
    <text evidence="6">The sequence shown here is derived from an EMBL/GenBank/DDBJ whole genome shotgun (WGS) entry which is preliminary data.</text>
</comment>
<keyword evidence="4" id="KW-0472">Membrane</keyword>
<dbReference type="InterPro" id="IPR001944">
    <property type="entry name" value="Glycoside_Hdrlase_35"/>
</dbReference>
<dbReference type="AlphaFoldDB" id="A0AAD9QA80"/>
<reference evidence="6" key="1">
    <citation type="journal article" date="2023" name="G3 (Bethesda)">
        <title>Whole genome assembly and annotation of the endangered Caribbean coral Acropora cervicornis.</title>
        <authorList>
            <person name="Selwyn J.D."/>
            <person name="Vollmer S.V."/>
        </authorList>
    </citation>
    <scope>NUCLEOTIDE SEQUENCE</scope>
    <source>
        <strain evidence="6">K2</strain>
    </source>
</reference>
<dbReference type="Pfam" id="PF01301">
    <property type="entry name" value="Glyco_hydro_35"/>
    <property type="match status" value="1"/>
</dbReference>
<dbReference type="GO" id="GO:0004553">
    <property type="term" value="F:hydrolase activity, hydrolyzing O-glycosyl compounds"/>
    <property type="evidence" value="ECO:0007669"/>
    <property type="project" value="InterPro"/>
</dbReference>
<dbReference type="EMBL" id="JARQWQ010000049">
    <property type="protein sequence ID" value="KAK2557576.1"/>
    <property type="molecule type" value="Genomic_DNA"/>
</dbReference>
<keyword evidence="7" id="KW-1185">Reference proteome</keyword>
<gene>
    <name evidence="6" type="ORF">P5673_020337</name>
</gene>
<dbReference type="PANTHER" id="PTHR23421">
    <property type="entry name" value="BETA-GALACTOSIDASE RELATED"/>
    <property type="match status" value="1"/>
</dbReference>
<accession>A0AAD9QA80</accession>
<reference evidence="6" key="2">
    <citation type="journal article" date="2023" name="Science">
        <title>Genomic signatures of disease resistance in endangered staghorn corals.</title>
        <authorList>
            <person name="Vollmer S.V."/>
            <person name="Selwyn J.D."/>
            <person name="Despard B.A."/>
            <person name="Roesel C.L."/>
        </authorList>
    </citation>
    <scope>NUCLEOTIDE SEQUENCE</scope>
    <source>
        <strain evidence="6">K2</strain>
    </source>
</reference>
<evidence type="ECO:0000256" key="1">
    <source>
        <dbReference type="ARBA" id="ARBA00009809"/>
    </source>
</evidence>
<dbReference type="SUPFAM" id="SSF51445">
    <property type="entry name" value="(Trans)glycosidases"/>
    <property type="match status" value="1"/>
</dbReference>
<dbReference type="InterPro" id="IPR017853">
    <property type="entry name" value="GH"/>
</dbReference>
<keyword evidence="4" id="KW-1133">Transmembrane helix</keyword>
<feature type="domain" description="Glycoside hydrolase 35 catalytic" evidence="5">
    <location>
        <begin position="44"/>
        <end position="215"/>
    </location>
</feature>
<sequence>MRSYRLKLSIKTVSILLLGFYFLKTYMLWTEPMRERVLRPEGDQFYLNGQPFRILSGSMHYFRVVPEYWRDRLLKLKAMGLNTVQTYVPWNLHEEIKGEFKFDGILDVAGFIKLAHSIGLYVIVRPGPFICGEWEFGGFPSWLLHDANMKLRSTYPPYLAAVDSWFKKLCKILVPLQFSYGGPIIAFQIENEYASYSDRLSSEYMVHLRNVRYSVVMVTVM</sequence>
<dbReference type="GO" id="GO:0005975">
    <property type="term" value="P:carbohydrate metabolic process"/>
    <property type="evidence" value="ECO:0007669"/>
    <property type="project" value="InterPro"/>
</dbReference>
<keyword evidence="3" id="KW-0326">Glycosidase</keyword>
<organism evidence="6 7">
    <name type="scientific">Acropora cervicornis</name>
    <name type="common">Staghorn coral</name>
    <dbReference type="NCBI Taxonomy" id="6130"/>
    <lineage>
        <taxon>Eukaryota</taxon>
        <taxon>Metazoa</taxon>
        <taxon>Cnidaria</taxon>
        <taxon>Anthozoa</taxon>
        <taxon>Hexacorallia</taxon>
        <taxon>Scleractinia</taxon>
        <taxon>Astrocoeniina</taxon>
        <taxon>Acroporidae</taxon>
        <taxon>Acropora</taxon>
    </lineage>
</organism>
<evidence type="ECO:0000256" key="2">
    <source>
        <dbReference type="ARBA" id="ARBA00022801"/>
    </source>
</evidence>
<evidence type="ECO:0000259" key="5">
    <source>
        <dbReference type="Pfam" id="PF01301"/>
    </source>
</evidence>
<dbReference type="PROSITE" id="PS01182">
    <property type="entry name" value="GLYCOSYL_HYDROL_F35"/>
    <property type="match status" value="1"/>
</dbReference>
<feature type="transmembrane region" description="Helical" evidence="4">
    <location>
        <begin position="12"/>
        <end position="29"/>
    </location>
</feature>
<protein>
    <submittedName>
        <fullName evidence="6">Beta-galactosidase-1-like protein 2</fullName>
    </submittedName>
</protein>
<dbReference type="Proteomes" id="UP001249851">
    <property type="component" value="Unassembled WGS sequence"/>
</dbReference>
<keyword evidence="2" id="KW-0378">Hydrolase</keyword>
<dbReference type="PRINTS" id="PR00742">
    <property type="entry name" value="GLHYDRLASE35"/>
</dbReference>
<keyword evidence="4" id="KW-0812">Transmembrane</keyword>